<feature type="domain" description="ChsH2 C-terminal OB-fold" evidence="1">
    <location>
        <begin position="59"/>
        <end position="123"/>
    </location>
</feature>
<evidence type="ECO:0000259" key="2">
    <source>
        <dbReference type="Pfam" id="PF12172"/>
    </source>
</evidence>
<dbReference type="InterPro" id="IPR022002">
    <property type="entry name" value="ChsH2_Znr"/>
</dbReference>
<evidence type="ECO:0000313" key="3">
    <source>
        <dbReference type="EMBL" id="GAA5163228.1"/>
    </source>
</evidence>
<dbReference type="Pfam" id="PF12172">
    <property type="entry name" value="zf-ChsH2"/>
    <property type="match status" value="1"/>
</dbReference>
<dbReference type="PANTHER" id="PTHR34075">
    <property type="entry name" value="BLR3430 PROTEIN"/>
    <property type="match status" value="1"/>
</dbReference>
<dbReference type="Pfam" id="PF01796">
    <property type="entry name" value="OB_ChsH2_C"/>
    <property type="match status" value="1"/>
</dbReference>
<proteinExistence type="predicted"/>
<accession>A0ABP9QKL1</accession>
<name>A0ABP9QKL1_9PSEU</name>
<organism evidence="3 4">
    <name type="scientific">Pseudonocardia eucalypti</name>
    <dbReference type="NCBI Taxonomy" id="648755"/>
    <lineage>
        <taxon>Bacteria</taxon>
        <taxon>Bacillati</taxon>
        <taxon>Actinomycetota</taxon>
        <taxon>Actinomycetes</taxon>
        <taxon>Pseudonocardiales</taxon>
        <taxon>Pseudonocardiaceae</taxon>
        <taxon>Pseudonocardia</taxon>
    </lineage>
</organism>
<comment type="caution">
    <text evidence="3">The sequence shown here is derived from an EMBL/GenBank/DDBJ whole genome shotgun (WGS) entry which is preliminary data.</text>
</comment>
<reference evidence="4" key="1">
    <citation type="journal article" date="2019" name="Int. J. Syst. Evol. Microbiol.">
        <title>The Global Catalogue of Microorganisms (GCM) 10K type strain sequencing project: providing services to taxonomists for standard genome sequencing and annotation.</title>
        <authorList>
            <consortium name="The Broad Institute Genomics Platform"/>
            <consortium name="The Broad Institute Genome Sequencing Center for Infectious Disease"/>
            <person name="Wu L."/>
            <person name="Ma J."/>
        </authorList>
    </citation>
    <scope>NUCLEOTIDE SEQUENCE [LARGE SCALE GENOMIC DNA]</scope>
    <source>
        <strain evidence="4">JCM 18303</strain>
    </source>
</reference>
<dbReference type="PANTHER" id="PTHR34075:SF5">
    <property type="entry name" value="BLR3430 PROTEIN"/>
    <property type="match status" value="1"/>
</dbReference>
<dbReference type="InterPro" id="IPR052513">
    <property type="entry name" value="Thioester_dehydratase-like"/>
</dbReference>
<protein>
    <submittedName>
        <fullName evidence="3">OB-fold domain-containing protein</fullName>
    </submittedName>
</protein>
<dbReference type="InterPro" id="IPR002878">
    <property type="entry name" value="ChsH2_C"/>
</dbReference>
<gene>
    <name evidence="3" type="ORF">GCM10023321_49780</name>
</gene>
<dbReference type="EMBL" id="BAABJP010000029">
    <property type="protein sequence ID" value="GAA5163228.1"/>
    <property type="molecule type" value="Genomic_DNA"/>
</dbReference>
<feature type="domain" description="ChsH2 rubredoxin-like zinc ribbon" evidence="2">
    <location>
        <begin position="22"/>
        <end position="56"/>
    </location>
</feature>
<keyword evidence="4" id="KW-1185">Reference proteome</keyword>
<dbReference type="RefSeq" id="WP_185060825.1">
    <property type="nucleotide sequence ID" value="NZ_BAABJP010000029.1"/>
</dbReference>
<dbReference type="Gene3D" id="6.10.30.10">
    <property type="match status" value="1"/>
</dbReference>
<evidence type="ECO:0000313" key="4">
    <source>
        <dbReference type="Proteomes" id="UP001428817"/>
    </source>
</evidence>
<dbReference type="SUPFAM" id="SSF50249">
    <property type="entry name" value="Nucleic acid-binding proteins"/>
    <property type="match status" value="1"/>
</dbReference>
<dbReference type="InterPro" id="IPR012340">
    <property type="entry name" value="NA-bd_OB-fold"/>
</dbReference>
<sequence length="137" mass="15454">MVNPDQIQAMLPAVTTTNAPFWEGCKQGELRLQTCASCSARRFPEAPVCPRCLGAEYSWEPASGRGVLWSWITMHQNYLPAYADELPYRVAFIRLEEGPYMISKIVDEDAEPRCDQPVRVTFVELGDRVVPAFEVAE</sequence>
<evidence type="ECO:0000259" key="1">
    <source>
        <dbReference type="Pfam" id="PF01796"/>
    </source>
</evidence>
<dbReference type="Proteomes" id="UP001428817">
    <property type="component" value="Unassembled WGS sequence"/>
</dbReference>